<sequence length="229" mass="25187">MLRGLVSPSHHLHGSDAAAPELIVSDLHHDWLVSSLSNLSQYAKSIPCSLSAQVVQPLFVSGGLRYHNHYIGCAGQAGGDSCLELQLACFGFCVHKVVKRPVDGTIEYGYTQPDSLRIAAERQVFCTLTVCLSGKSTFLGISPYHVQPSPLITARLQSMGYTTEDTTNTHQCSSSLHESHISLAQILFWYHRYNSGSSYDPTQSVHTARVSGTKHGRIPWHHHLHVCLL</sequence>
<accession>A0A9P9HFM3</accession>
<evidence type="ECO:0000313" key="1">
    <source>
        <dbReference type="EMBL" id="KAH7255742.1"/>
    </source>
</evidence>
<dbReference type="RefSeq" id="XP_046051311.1">
    <property type="nucleotide sequence ID" value="XM_046192516.1"/>
</dbReference>
<dbReference type="AlphaFoldDB" id="A0A9P9HFM3"/>
<protein>
    <submittedName>
        <fullName evidence="1">Uncharacterized protein</fullName>
    </submittedName>
</protein>
<keyword evidence="2" id="KW-1185">Reference proteome</keyword>
<organism evidence="1 2">
    <name type="scientific">Fusarium redolens</name>
    <dbReference type="NCBI Taxonomy" id="48865"/>
    <lineage>
        <taxon>Eukaryota</taxon>
        <taxon>Fungi</taxon>
        <taxon>Dikarya</taxon>
        <taxon>Ascomycota</taxon>
        <taxon>Pezizomycotina</taxon>
        <taxon>Sordariomycetes</taxon>
        <taxon>Hypocreomycetidae</taxon>
        <taxon>Hypocreales</taxon>
        <taxon>Nectriaceae</taxon>
        <taxon>Fusarium</taxon>
        <taxon>Fusarium redolens species complex</taxon>
    </lineage>
</organism>
<dbReference type="EMBL" id="JAGMUX010000006">
    <property type="protein sequence ID" value="KAH7255742.1"/>
    <property type="molecule type" value="Genomic_DNA"/>
</dbReference>
<name>A0A9P9HFM3_FUSRE</name>
<dbReference type="GeneID" id="70222470"/>
<dbReference type="Proteomes" id="UP000720189">
    <property type="component" value="Unassembled WGS sequence"/>
</dbReference>
<comment type="caution">
    <text evidence="1">The sequence shown here is derived from an EMBL/GenBank/DDBJ whole genome shotgun (WGS) entry which is preliminary data.</text>
</comment>
<gene>
    <name evidence="1" type="ORF">BKA55DRAFT_564932</name>
</gene>
<reference evidence="1" key="1">
    <citation type="journal article" date="2021" name="Nat. Commun.">
        <title>Genetic determinants of endophytism in the Arabidopsis root mycobiome.</title>
        <authorList>
            <person name="Mesny F."/>
            <person name="Miyauchi S."/>
            <person name="Thiergart T."/>
            <person name="Pickel B."/>
            <person name="Atanasova L."/>
            <person name="Karlsson M."/>
            <person name="Huettel B."/>
            <person name="Barry K.W."/>
            <person name="Haridas S."/>
            <person name="Chen C."/>
            <person name="Bauer D."/>
            <person name="Andreopoulos W."/>
            <person name="Pangilinan J."/>
            <person name="LaButti K."/>
            <person name="Riley R."/>
            <person name="Lipzen A."/>
            <person name="Clum A."/>
            <person name="Drula E."/>
            <person name="Henrissat B."/>
            <person name="Kohler A."/>
            <person name="Grigoriev I.V."/>
            <person name="Martin F.M."/>
            <person name="Hacquard S."/>
        </authorList>
    </citation>
    <scope>NUCLEOTIDE SEQUENCE</scope>
    <source>
        <strain evidence="1">MPI-CAGE-AT-0023</strain>
    </source>
</reference>
<proteinExistence type="predicted"/>
<evidence type="ECO:0000313" key="2">
    <source>
        <dbReference type="Proteomes" id="UP000720189"/>
    </source>
</evidence>